<gene>
    <name evidence="3" type="ORF">LTR05_006884</name>
</gene>
<sequence length="324" mass="36537">MAVITMTSVPNVAMHDKKSSTTTVVVQEVGSDHDDDASPHPDTDYKLNRDGRESLRLTAQHYCLVARQGFLLHPTLAESIRNISQPRIADVATGNGVWAAEVAREYPHASVLGLDVSDAQYSPKWTWGRNSGFDLYDLLQDVPAHLQGQFDVVHVRLILAAGPNVDKNIFIDRFRKLLRPDGWLQWDDLCYPNVHLVQMPTDGVVKTSSARDYPIMHLLNKYLSQEERISWIDHFQPTIQQAGGFDSIIHSVAPVRPELLTMETELTIAVFSDLANILILNSRITSPQEVSDLRRAVVRMCNDRNEGLLFTYNWHTGIARRSFA</sequence>
<dbReference type="Gene3D" id="3.40.50.150">
    <property type="entry name" value="Vaccinia Virus protein VP39"/>
    <property type="match status" value="1"/>
</dbReference>
<proteinExistence type="predicted"/>
<dbReference type="InterPro" id="IPR013217">
    <property type="entry name" value="Methyltransf_12"/>
</dbReference>
<reference evidence="3 4" key="1">
    <citation type="submission" date="2023-08" db="EMBL/GenBank/DDBJ databases">
        <title>Black Yeasts Isolated from many extreme environments.</title>
        <authorList>
            <person name="Coleine C."/>
            <person name="Stajich J.E."/>
            <person name="Selbmann L."/>
        </authorList>
    </citation>
    <scope>NUCLEOTIDE SEQUENCE [LARGE SCALE GENOMIC DNA]</scope>
    <source>
        <strain evidence="3 4">CCFEE 5910</strain>
    </source>
</reference>
<keyword evidence="4" id="KW-1185">Reference proteome</keyword>
<dbReference type="AlphaFoldDB" id="A0AAN7Y4T5"/>
<dbReference type="Proteomes" id="UP001309876">
    <property type="component" value="Unassembled WGS sequence"/>
</dbReference>
<feature type="compositionally biased region" description="Basic and acidic residues" evidence="1">
    <location>
        <begin position="30"/>
        <end position="49"/>
    </location>
</feature>
<protein>
    <recommendedName>
        <fullName evidence="2">Methyltransferase type 12 domain-containing protein</fullName>
    </recommendedName>
</protein>
<evidence type="ECO:0000313" key="4">
    <source>
        <dbReference type="Proteomes" id="UP001309876"/>
    </source>
</evidence>
<accession>A0AAN7Y4T5</accession>
<feature type="domain" description="Methyltransferase type 12" evidence="2">
    <location>
        <begin position="90"/>
        <end position="184"/>
    </location>
</feature>
<evidence type="ECO:0000259" key="2">
    <source>
        <dbReference type="Pfam" id="PF08242"/>
    </source>
</evidence>
<dbReference type="PANTHER" id="PTHR43591">
    <property type="entry name" value="METHYLTRANSFERASE"/>
    <property type="match status" value="1"/>
</dbReference>
<organism evidence="3 4">
    <name type="scientific">Lithohypha guttulata</name>
    <dbReference type="NCBI Taxonomy" id="1690604"/>
    <lineage>
        <taxon>Eukaryota</taxon>
        <taxon>Fungi</taxon>
        <taxon>Dikarya</taxon>
        <taxon>Ascomycota</taxon>
        <taxon>Pezizomycotina</taxon>
        <taxon>Eurotiomycetes</taxon>
        <taxon>Chaetothyriomycetidae</taxon>
        <taxon>Chaetothyriales</taxon>
        <taxon>Trichomeriaceae</taxon>
        <taxon>Lithohypha</taxon>
    </lineage>
</organism>
<evidence type="ECO:0000313" key="3">
    <source>
        <dbReference type="EMBL" id="KAK5083002.1"/>
    </source>
</evidence>
<dbReference type="PANTHER" id="PTHR43591:SF110">
    <property type="entry name" value="RHODANESE DOMAIN-CONTAINING PROTEIN"/>
    <property type="match status" value="1"/>
</dbReference>
<feature type="region of interest" description="Disordered" evidence="1">
    <location>
        <begin position="29"/>
        <end position="49"/>
    </location>
</feature>
<name>A0AAN7Y4T5_9EURO</name>
<comment type="caution">
    <text evidence="3">The sequence shown here is derived from an EMBL/GenBank/DDBJ whole genome shotgun (WGS) entry which is preliminary data.</text>
</comment>
<evidence type="ECO:0000256" key="1">
    <source>
        <dbReference type="SAM" id="MobiDB-lite"/>
    </source>
</evidence>
<dbReference type="CDD" id="cd02440">
    <property type="entry name" value="AdoMet_MTases"/>
    <property type="match status" value="1"/>
</dbReference>
<dbReference type="SUPFAM" id="SSF53335">
    <property type="entry name" value="S-adenosyl-L-methionine-dependent methyltransferases"/>
    <property type="match status" value="1"/>
</dbReference>
<dbReference type="EMBL" id="JAVRRJ010000007">
    <property type="protein sequence ID" value="KAK5083002.1"/>
    <property type="molecule type" value="Genomic_DNA"/>
</dbReference>
<dbReference type="InterPro" id="IPR029063">
    <property type="entry name" value="SAM-dependent_MTases_sf"/>
</dbReference>
<dbReference type="Pfam" id="PF08242">
    <property type="entry name" value="Methyltransf_12"/>
    <property type="match status" value="1"/>
</dbReference>